<feature type="transmembrane region" description="Helical" evidence="1">
    <location>
        <begin position="36"/>
        <end position="60"/>
    </location>
</feature>
<organism evidence="3 4">
    <name type="scientific">Neobacillus niacini</name>
    <dbReference type="NCBI Taxonomy" id="86668"/>
    <lineage>
        <taxon>Bacteria</taxon>
        <taxon>Bacillati</taxon>
        <taxon>Bacillota</taxon>
        <taxon>Bacilli</taxon>
        <taxon>Bacillales</taxon>
        <taxon>Bacillaceae</taxon>
        <taxon>Neobacillus</taxon>
    </lineage>
</organism>
<feature type="transmembrane region" description="Helical" evidence="1">
    <location>
        <begin position="118"/>
        <end position="136"/>
    </location>
</feature>
<dbReference type="AlphaFoldDB" id="A0A852T9N8"/>
<keyword evidence="1" id="KW-0472">Membrane</keyword>
<dbReference type="PANTHER" id="PTHR36834">
    <property type="entry name" value="MEMBRANE PROTEIN-RELATED"/>
    <property type="match status" value="1"/>
</dbReference>
<dbReference type="EMBL" id="JACCBX010000002">
    <property type="protein sequence ID" value="NYE04497.1"/>
    <property type="molecule type" value="Genomic_DNA"/>
</dbReference>
<evidence type="ECO:0000313" key="3">
    <source>
        <dbReference type="EMBL" id="NYE04497.1"/>
    </source>
</evidence>
<keyword evidence="1" id="KW-1133">Transmembrane helix</keyword>
<evidence type="ECO:0000259" key="2">
    <source>
        <dbReference type="Pfam" id="PF04892"/>
    </source>
</evidence>
<dbReference type="PANTHER" id="PTHR36834:SF1">
    <property type="entry name" value="INTEGRAL MEMBRANE PROTEIN"/>
    <property type="match status" value="1"/>
</dbReference>
<proteinExistence type="predicted"/>
<name>A0A852T9N8_9BACI</name>
<dbReference type="InterPro" id="IPR006976">
    <property type="entry name" value="VanZ-like"/>
</dbReference>
<gene>
    <name evidence="3" type="ORF">F4694_001241</name>
</gene>
<sequence>MYYTIDSWYILLPAFILFLVTLFIGTRKKDYRAGQYFLLITLAIYLLAVIHLVFFPVEVYSGEYKSSQPLLQMIFQEFNFIPILTIDTPTFVLNIIMLIPFGVYLPLLNGKVDSAKKAAKYGFFLSLLIEVIQLTIEVTLGSGRIADIFDIIANTLGAAVGFLIIRKLVKIKIFNVLVSKLSLAKSE</sequence>
<reference evidence="4" key="2">
    <citation type="submission" date="2020-08" db="EMBL/GenBank/DDBJ databases">
        <title>The Agave Microbiome: Exploring the role of microbial communities in plant adaptations to desert environments.</title>
        <authorList>
            <person name="Partida-Martinez L.P."/>
        </authorList>
    </citation>
    <scope>NUCLEOTIDE SEQUENCE [LARGE SCALE GENOMIC DNA]</scope>
    <source>
        <strain evidence="4">AT2.8</strain>
    </source>
</reference>
<feature type="transmembrane region" description="Helical" evidence="1">
    <location>
        <begin position="6"/>
        <end position="24"/>
    </location>
</feature>
<evidence type="ECO:0000313" key="4">
    <source>
        <dbReference type="Proteomes" id="UP000548423"/>
    </source>
</evidence>
<dbReference type="InterPro" id="IPR053150">
    <property type="entry name" value="Teicoplanin_resist-assoc"/>
</dbReference>
<comment type="caution">
    <text evidence="3">The sequence shown here is derived from an EMBL/GenBank/DDBJ whole genome shotgun (WGS) entry which is preliminary data.</text>
</comment>
<dbReference type="Proteomes" id="UP000548423">
    <property type="component" value="Unassembled WGS sequence"/>
</dbReference>
<reference evidence="4" key="1">
    <citation type="submission" date="2020-07" db="EMBL/GenBank/DDBJ databases">
        <authorList>
            <person name="Partida-Martinez L."/>
            <person name="Huntemann M."/>
            <person name="Clum A."/>
            <person name="Wang J."/>
            <person name="Palaniappan K."/>
            <person name="Ritter S."/>
            <person name="Chen I.-M."/>
            <person name="Stamatis D."/>
            <person name="Reddy T."/>
            <person name="O'Malley R."/>
            <person name="Daum C."/>
            <person name="Shapiro N."/>
            <person name="Ivanova N."/>
            <person name="Kyrpides N."/>
            <person name="Woyke T."/>
        </authorList>
    </citation>
    <scope>NUCLEOTIDE SEQUENCE [LARGE SCALE GENOMIC DNA]</scope>
    <source>
        <strain evidence="4">AT2.8</strain>
    </source>
</reference>
<feature type="domain" description="VanZ-like" evidence="2">
    <location>
        <begin position="43"/>
        <end position="166"/>
    </location>
</feature>
<feature type="transmembrane region" description="Helical" evidence="1">
    <location>
        <begin position="80"/>
        <end position="106"/>
    </location>
</feature>
<dbReference type="Pfam" id="PF04892">
    <property type="entry name" value="VanZ"/>
    <property type="match status" value="1"/>
</dbReference>
<feature type="transmembrane region" description="Helical" evidence="1">
    <location>
        <begin position="148"/>
        <end position="165"/>
    </location>
</feature>
<keyword evidence="1" id="KW-0812">Transmembrane</keyword>
<accession>A0A852T9N8</accession>
<protein>
    <submittedName>
        <fullName evidence="3">Glycopeptide antibiotics resistance protein</fullName>
    </submittedName>
</protein>
<evidence type="ECO:0000256" key="1">
    <source>
        <dbReference type="SAM" id="Phobius"/>
    </source>
</evidence>